<evidence type="ECO:0000256" key="2">
    <source>
        <dbReference type="ARBA" id="ARBA00022438"/>
    </source>
</evidence>
<evidence type="ECO:0000256" key="1">
    <source>
        <dbReference type="ARBA" id="ARBA00010491"/>
    </source>
</evidence>
<comment type="similarity">
    <text evidence="1 6">Belongs to the peptidase S46 family.</text>
</comment>
<feature type="chain" id="PRO_5044995511" description="Dipeptidyl-peptidase" evidence="6">
    <location>
        <begin position="21"/>
        <end position="728"/>
    </location>
</feature>
<reference evidence="7" key="1">
    <citation type="submission" date="2022-07" db="EMBL/GenBank/DDBJ databases">
        <title>Tahibacter sp., a new gammaproteobacterium isolated from the silt sample collected at pig farm.</title>
        <authorList>
            <person name="Chen H."/>
        </authorList>
    </citation>
    <scope>NUCLEOTIDE SEQUENCE</scope>
    <source>
        <strain evidence="7">P2K</strain>
    </source>
</reference>
<evidence type="ECO:0000256" key="3">
    <source>
        <dbReference type="ARBA" id="ARBA00022670"/>
    </source>
</evidence>
<keyword evidence="5 6" id="KW-0378">Hydrolase</keyword>
<dbReference type="EC" id="3.4.14.-" evidence="6"/>
<dbReference type="InterPro" id="IPR009003">
    <property type="entry name" value="Peptidase_S1_PA"/>
</dbReference>
<dbReference type="Gene3D" id="2.40.10.10">
    <property type="entry name" value="Trypsin-like serine proteases"/>
    <property type="match status" value="1"/>
</dbReference>
<dbReference type="PANTHER" id="PTHR38469:SF1">
    <property type="entry name" value="PERIPLASMIC PEPTIDASE SUBFAMILY S1B"/>
    <property type="match status" value="1"/>
</dbReference>
<dbReference type="Pfam" id="PF10459">
    <property type="entry name" value="Peptidase_S46"/>
    <property type="match status" value="1"/>
</dbReference>
<dbReference type="Proteomes" id="UP001165498">
    <property type="component" value="Unassembled WGS sequence"/>
</dbReference>
<dbReference type="InterPro" id="IPR019500">
    <property type="entry name" value="Pep_S46"/>
</dbReference>
<feature type="signal peptide" evidence="6">
    <location>
        <begin position="1"/>
        <end position="20"/>
    </location>
</feature>
<evidence type="ECO:0000256" key="5">
    <source>
        <dbReference type="ARBA" id="ARBA00022801"/>
    </source>
</evidence>
<keyword evidence="8" id="KW-1185">Reference proteome</keyword>
<gene>
    <name evidence="7" type="ORF">NM961_14180</name>
</gene>
<dbReference type="SUPFAM" id="SSF50494">
    <property type="entry name" value="Trypsin-like serine proteases"/>
    <property type="match status" value="1"/>
</dbReference>
<dbReference type="PANTHER" id="PTHR38469">
    <property type="entry name" value="PERIPLASMIC PEPTIDASE SUBFAMILY S1B"/>
    <property type="match status" value="1"/>
</dbReference>
<protein>
    <recommendedName>
        <fullName evidence="6">Dipeptidyl-peptidase</fullName>
        <ecNumber evidence="6">3.4.14.-</ecNumber>
    </recommendedName>
</protein>
<keyword evidence="6" id="KW-0720">Serine protease</keyword>
<dbReference type="InterPro" id="IPR043504">
    <property type="entry name" value="Peptidase_S1_PA_chymotrypsin"/>
</dbReference>
<evidence type="ECO:0000256" key="4">
    <source>
        <dbReference type="ARBA" id="ARBA00022729"/>
    </source>
</evidence>
<name>A0ABT1QUC5_9GAMM</name>
<sequence length="728" mass="79733">MPLRRLVLALCLSLALPAAADEGMWMASQLPEIAPQLRAAGFSGDPAALADLTAAPLNAVVKSGGGTGAFVSGQGLLVTNHHVAYGVIQYNSKPERNLLELGFAAPDQAGELRGSPDFRVLVTERFERVTERVLKAAAGKKGLDYFDAVDSASKALVAECETQRGRRCSVASMDYGAEFYRIQQLELRDVRLVYAPPSAIGKYGDEIDNFMWPRHSGDFTLLRAYVGADGQPADYSPDNKPYTPPGHLQIARDGPRDGDFAMLAGYPGITYRHRLASEFAERIGWGLAANVDLLDALIAIIEREGATDKDAAVKYASQLASLKNNSKRFSGERTGLLRSDAQRLRTDAEKAMLDWLRSDAAARCDSGAKCLSAAETLRRIGLVQAQLDAASATRERDLVLGAILNQTQLLRAANTLQRLALERGKPDAKRETGYQRRDENLIEAQLKQVQRRYAAGTEQALLLELLRRYRALPAAQHVAEFDAAFGSDEAGARAVLARVYGATRLGDEAARLELLKAEPASVRADDDALLVLARQLQPALLRLEQERKQREGELQRLRPAYMAALKRWYRSQQRPLFPDANATLRVSYGRVSGFSPRDGVQYQPVTTVAGIVEKHTGKEPFNAPEPLLAAIARGDFGDTKDPALNTQTVNFLTNLDTTGGNSGSPVLNARGELIGLNFDSNWESVSASWWFDPRYKRAVHVDMRYLRFLMEKVYPAPALLAEMGVAAP</sequence>
<organism evidence="7 8">
    <name type="scientific">Tahibacter harae</name>
    <dbReference type="NCBI Taxonomy" id="2963937"/>
    <lineage>
        <taxon>Bacteria</taxon>
        <taxon>Pseudomonadati</taxon>
        <taxon>Pseudomonadota</taxon>
        <taxon>Gammaproteobacteria</taxon>
        <taxon>Lysobacterales</taxon>
        <taxon>Rhodanobacteraceae</taxon>
        <taxon>Tahibacter</taxon>
    </lineage>
</organism>
<dbReference type="EMBL" id="JANFQO010000012">
    <property type="protein sequence ID" value="MCQ4165866.1"/>
    <property type="molecule type" value="Genomic_DNA"/>
</dbReference>
<comment type="caution">
    <text evidence="7">The sequence shown here is derived from an EMBL/GenBank/DDBJ whole genome shotgun (WGS) entry which is preliminary data.</text>
</comment>
<keyword evidence="3 6" id="KW-0645">Protease</keyword>
<dbReference type="RefSeq" id="WP_255915056.1">
    <property type="nucleotide sequence ID" value="NZ_JANFQO010000012.1"/>
</dbReference>
<evidence type="ECO:0000256" key="6">
    <source>
        <dbReference type="RuleBase" id="RU366067"/>
    </source>
</evidence>
<accession>A0ABT1QUC5</accession>
<keyword evidence="4 6" id="KW-0732">Signal</keyword>
<comment type="function">
    <text evidence="6">Catalyzes the removal of dipeptides from the N-terminus of oligopeptides.</text>
</comment>
<keyword evidence="2 6" id="KW-0031">Aminopeptidase</keyword>
<evidence type="ECO:0000313" key="8">
    <source>
        <dbReference type="Proteomes" id="UP001165498"/>
    </source>
</evidence>
<proteinExistence type="inferred from homology"/>
<evidence type="ECO:0000313" key="7">
    <source>
        <dbReference type="EMBL" id="MCQ4165866.1"/>
    </source>
</evidence>